<evidence type="ECO:0000313" key="2">
    <source>
        <dbReference type="EMBL" id="MBM6498411.1"/>
    </source>
</evidence>
<keyword evidence="3" id="KW-1185">Reference proteome</keyword>
<dbReference type="EMBL" id="JACSOD020000427">
    <property type="protein sequence ID" value="MBM6498411.1"/>
    <property type="molecule type" value="Genomic_DNA"/>
</dbReference>
<feature type="signal peptide" evidence="1">
    <location>
        <begin position="1"/>
        <end position="21"/>
    </location>
</feature>
<proteinExistence type="predicted"/>
<organism evidence="2 3">
    <name type="scientific">Flavobacterium macrobrachii</name>
    <dbReference type="NCBI Taxonomy" id="591204"/>
    <lineage>
        <taxon>Bacteria</taxon>
        <taxon>Pseudomonadati</taxon>
        <taxon>Bacteroidota</taxon>
        <taxon>Flavobacteriia</taxon>
        <taxon>Flavobacteriales</taxon>
        <taxon>Flavobacteriaceae</taxon>
        <taxon>Flavobacterium</taxon>
    </lineage>
</organism>
<dbReference type="RefSeq" id="WP_187658451.1">
    <property type="nucleotide sequence ID" value="NZ_JACSOD020000427.1"/>
</dbReference>
<reference evidence="2 3" key="1">
    <citation type="submission" date="2021-02" db="EMBL/GenBank/DDBJ databases">
        <authorList>
            <person name="Jung H.S."/>
            <person name="Chun B.H."/>
            <person name="Jeon C.O."/>
        </authorList>
    </citation>
    <scope>NUCLEOTIDE SEQUENCE [LARGE SCALE GENOMIC DNA]</scope>
    <source>
        <strain evidence="2 3">LMG 25203</strain>
    </source>
</reference>
<comment type="caution">
    <text evidence="2">The sequence shown here is derived from an EMBL/GenBank/DDBJ whole genome shotgun (WGS) entry which is preliminary data.</text>
</comment>
<sequence>MKKTILLLVLAFGLMSMNAPAKKHRFGLLNEVTVAEKFDIKIKNDLADEVSVINAGSGGSYRLTKNATTTIKMEEGDKLHYYEKGKKGALILTATATMHGKVQLLSKI</sequence>
<accession>A0ABS2CTX2</accession>
<dbReference type="Proteomes" id="UP000759529">
    <property type="component" value="Unassembled WGS sequence"/>
</dbReference>
<feature type="chain" id="PRO_5047132186" description="DUF3244 domain-containing protein" evidence="1">
    <location>
        <begin position="22"/>
        <end position="108"/>
    </location>
</feature>
<keyword evidence="1" id="KW-0732">Signal</keyword>
<protein>
    <recommendedName>
        <fullName evidence="4">DUF3244 domain-containing protein</fullName>
    </recommendedName>
</protein>
<gene>
    <name evidence="2" type="ORF">H9X54_003725</name>
</gene>
<evidence type="ECO:0000256" key="1">
    <source>
        <dbReference type="SAM" id="SignalP"/>
    </source>
</evidence>
<evidence type="ECO:0008006" key="4">
    <source>
        <dbReference type="Google" id="ProtNLM"/>
    </source>
</evidence>
<evidence type="ECO:0000313" key="3">
    <source>
        <dbReference type="Proteomes" id="UP000759529"/>
    </source>
</evidence>
<name>A0ABS2CTX2_9FLAO</name>